<feature type="region of interest" description="Disordered" evidence="7">
    <location>
        <begin position="176"/>
        <end position="227"/>
    </location>
</feature>
<protein>
    <submittedName>
        <fullName evidence="10">Max-like protein X</fullName>
    </submittedName>
</protein>
<dbReference type="PANTHER" id="PTHR15741:SF25">
    <property type="entry name" value="MAX-LIKE PROTEIN X"/>
    <property type="match status" value="1"/>
</dbReference>
<sequence length="385" mass="41915">MMKAVLKNEDVPKDGSSGRGAGGSVSGSARGGSAPGNLLGVVSASDGTARGADFILGGGGFTSRRLGHMGQGHGGRGGERGGHGGQGHHEQRRQVKATVGMREPGGFSIPTWIEDLFENAEDIAPRRTSLRPFVEHQQTTHPYQDHSQLSQPVEMNGMKSADSMASPTGSLNFSFSRTSSTGSLPAAGCTSSASSAHNTDDEDSESSKVPTYKDRRREAHTVAEQKRRDAIKKGYDELQHIVPTCQQPDTLGSQKISKATVLQRSIDYMQFLSNQKKKQEEELESLRKEVMALKIMKANYEHIVKTHQSAPSHGQNQVSDEVKFQVFRSTMDSLFQSFNRSISVANFAELSACVFSWLEEYCKPQTLRDLVLGILRQVSSTVNNQ</sequence>
<evidence type="ECO:0000313" key="10">
    <source>
        <dbReference type="RefSeq" id="XP_005108157.2"/>
    </source>
</evidence>
<feature type="compositionally biased region" description="Polar residues" evidence="7">
    <location>
        <begin position="176"/>
        <end position="197"/>
    </location>
</feature>
<dbReference type="InterPro" id="IPR036638">
    <property type="entry name" value="HLH_DNA-bd_sf"/>
</dbReference>
<evidence type="ECO:0000256" key="3">
    <source>
        <dbReference type="ARBA" id="ARBA00023125"/>
    </source>
</evidence>
<evidence type="ECO:0000256" key="1">
    <source>
        <dbReference type="ARBA" id="ARBA00004123"/>
    </source>
</evidence>
<evidence type="ECO:0000256" key="2">
    <source>
        <dbReference type="ARBA" id="ARBA00023015"/>
    </source>
</evidence>
<feature type="region of interest" description="Disordered" evidence="7">
    <location>
        <begin position="64"/>
        <end position="93"/>
    </location>
</feature>
<evidence type="ECO:0000313" key="9">
    <source>
        <dbReference type="Proteomes" id="UP000694888"/>
    </source>
</evidence>
<keyword evidence="2" id="KW-0805">Transcription regulation</keyword>
<dbReference type="RefSeq" id="XP_005108157.2">
    <property type="nucleotide sequence ID" value="XM_005108100.3"/>
</dbReference>
<evidence type="ECO:0000256" key="6">
    <source>
        <dbReference type="SAM" id="Coils"/>
    </source>
</evidence>
<feature type="domain" description="BHLH" evidence="8">
    <location>
        <begin position="215"/>
        <end position="272"/>
    </location>
</feature>
<keyword evidence="3" id="KW-0238">DNA-binding</keyword>
<dbReference type="SMART" id="SM00353">
    <property type="entry name" value="HLH"/>
    <property type="match status" value="1"/>
</dbReference>
<dbReference type="InterPro" id="IPR052207">
    <property type="entry name" value="Max-like/E-box_TFs"/>
</dbReference>
<keyword evidence="5" id="KW-0539">Nucleus</keyword>
<gene>
    <name evidence="10" type="primary">LOC101858968</name>
</gene>
<keyword evidence="9" id="KW-1185">Reference proteome</keyword>
<dbReference type="SUPFAM" id="SSF47459">
    <property type="entry name" value="HLH, helix-loop-helix DNA-binding domain"/>
    <property type="match status" value="1"/>
</dbReference>
<dbReference type="InterPro" id="IPR011598">
    <property type="entry name" value="bHLH_dom"/>
</dbReference>
<accession>A0ABM0K3V9</accession>
<dbReference type="PROSITE" id="PS50888">
    <property type="entry name" value="BHLH"/>
    <property type="match status" value="1"/>
</dbReference>
<reference evidence="10" key="1">
    <citation type="submission" date="2025-08" db="UniProtKB">
        <authorList>
            <consortium name="RefSeq"/>
        </authorList>
    </citation>
    <scope>IDENTIFICATION</scope>
</reference>
<feature type="compositionally biased region" description="Basic and acidic residues" evidence="7">
    <location>
        <begin position="211"/>
        <end position="227"/>
    </location>
</feature>
<dbReference type="Pfam" id="PF00010">
    <property type="entry name" value="HLH"/>
    <property type="match status" value="1"/>
</dbReference>
<feature type="region of interest" description="Disordered" evidence="7">
    <location>
        <begin position="1"/>
        <end position="35"/>
    </location>
</feature>
<dbReference type="Gene3D" id="4.10.280.10">
    <property type="entry name" value="Helix-loop-helix DNA-binding domain"/>
    <property type="match status" value="1"/>
</dbReference>
<dbReference type="PANTHER" id="PTHR15741">
    <property type="entry name" value="BASIC HELIX-LOOP-HELIX ZIP TRANSCRIPTION FACTOR"/>
    <property type="match status" value="1"/>
</dbReference>
<feature type="compositionally biased region" description="Basic and acidic residues" evidence="7">
    <location>
        <begin position="76"/>
        <end position="93"/>
    </location>
</feature>
<feature type="compositionally biased region" description="Basic and acidic residues" evidence="7">
    <location>
        <begin position="1"/>
        <end position="13"/>
    </location>
</feature>
<dbReference type="Proteomes" id="UP000694888">
    <property type="component" value="Unplaced"/>
</dbReference>
<dbReference type="CDD" id="cd19687">
    <property type="entry name" value="bHLHzip_Mlx"/>
    <property type="match status" value="1"/>
</dbReference>
<evidence type="ECO:0000259" key="8">
    <source>
        <dbReference type="PROSITE" id="PS50888"/>
    </source>
</evidence>
<evidence type="ECO:0000256" key="5">
    <source>
        <dbReference type="ARBA" id="ARBA00023242"/>
    </source>
</evidence>
<organism evidence="9 10">
    <name type="scientific">Aplysia californica</name>
    <name type="common">California sea hare</name>
    <dbReference type="NCBI Taxonomy" id="6500"/>
    <lineage>
        <taxon>Eukaryota</taxon>
        <taxon>Metazoa</taxon>
        <taxon>Spiralia</taxon>
        <taxon>Lophotrochozoa</taxon>
        <taxon>Mollusca</taxon>
        <taxon>Gastropoda</taxon>
        <taxon>Heterobranchia</taxon>
        <taxon>Euthyneura</taxon>
        <taxon>Tectipleura</taxon>
        <taxon>Aplysiida</taxon>
        <taxon>Aplysioidea</taxon>
        <taxon>Aplysiidae</taxon>
        <taxon>Aplysia</taxon>
    </lineage>
</organism>
<dbReference type="GeneID" id="101858968"/>
<feature type="coiled-coil region" evidence="6">
    <location>
        <begin position="269"/>
        <end position="303"/>
    </location>
</feature>
<feature type="compositionally biased region" description="Gly residues" evidence="7">
    <location>
        <begin position="17"/>
        <end position="34"/>
    </location>
</feature>
<evidence type="ECO:0000256" key="4">
    <source>
        <dbReference type="ARBA" id="ARBA00023163"/>
    </source>
</evidence>
<keyword evidence="6" id="KW-0175">Coiled coil</keyword>
<proteinExistence type="predicted"/>
<keyword evidence="4" id="KW-0804">Transcription</keyword>
<comment type="subcellular location">
    <subcellularLocation>
        <location evidence="1">Nucleus</location>
    </subcellularLocation>
</comment>
<name>A0ABM0K3V9_APLCA</name>
<evidence type="ECO:0000256" key="7">
    <source>
        <dbReference type="SAM" id="MobiDB-lite"/>
    </source>
</evidence>